<dbReference type="SUPFAM" id="SSF109604">
    <property type="entry name" value="HD-domain/PDEase-like"/>
    <property type="match status" value="1"/>
</dbReference>
<dbReference type="PANTHER" id="PTHR46246">
    <property type="entry name" value="GUANOSINE-3',5'-BIS(DIPHOSPHATE) 3'-PYROPHOSPHOHYDROLASE MESH1"/>
    <property type="match status" value="1"/>
</dbReference>
<evidence type="ECO:0000313" key="2">
    <source>
        <dbReference type="EMBL" id="WZN45440.1"/>
    </source>
</evidence>
<name>A0ABZ2Z1W7_9BACT</name>
<feature type="domain" description="HD/PDEase" evidence="1">
    <location>
        <begin position="24"/>
        <end position="144"/>
    </location>
</feature>
<organism evidence="2 3">
    <name type="scientific">Chitinophaga caseinilytica</name>
    <dbReference type="NCBI Taxonomy" id="2267521"/>
    <lineage>
        <taxon>Bacteria</taxon>
        <taxon>Pseudomonadati</taxon>
        <taxon>Bacteroidota</taxon>
        <taxon>Chitinophagia</taxon>
        <taxon>Chitinophagales</taxon>
        <taxon>Chitinophagaceae</taxon>
        <taxon>Chitinophaga</taxon>
    </lineage>
</organism>
<protein>
    <submittedName>
        <fullName evidence="2">HD domain-containing protein</fullName>
    </submittedName>
</protein>
<dbReference type="CDD" id="cd00077">
    <property type="entry name" value="HDc"/>
    <property type="match status" value="1"/>
</dbReference>
<gene>
    <name evidence="2" type="ORF">WJU22_21300</name>
</gene>
<dbReference type="PANTHER" id="PTHR46246:SF1">
    <property type="entry name" value="GUANOSINE-3',5'-BIS(DIPHOSPHATE) 3'-PYROPHOSPHOHYDROLASE MESH1"/>
    <property type="match status" value="1"/>
</dbReference>
<dbReference type="InterPro" id="IPR052194">
    <property type="entry name" value="MESH1"/>
</dbReference>
<sequence>MDVILHEIEKFTDQAHGSQTRKYSPDRYIVHPMRVMRICEGYTQATPVLAAAILHDVLEDTPIHKNELARFLHGIMAPREAERTMHLVVELTDVFTKQAYPTWNRRKRKAAEAKRIAANSPEAQTIKYADILDNCMGISGHDAEFAPVFLHECRQLLNMMDKGDAALKKRTESVIAEELNALSQKR</sequence>
<evidence type="ECO:0000259" key="1">
    <source>
        <dbReference type="SMART" id="SM00471"/>
    </source>
</evidence>
<dbReference type="SMART" id="SM00471">
    <property type="entry name" value="HDc"/>
    <property type="match status" value="1"/>
</dbReference>
<dbReference type="RefSeq" id="WP_341840192.1">
    <property type="nucleotide sequence ID" value="NZ_CP149792.1"/>
</dbReference>
<dbReference type="EMBL" id="CP150096">
    <property type="protein sequence ID" value="WZN45440.1"/>
    <property type="molecule type" value="Genomic_DNA"/>
</dbReference>
<keyword evidence="3" id="KW-1185">Reference proteome</keyword>
<dbReference type="InterPro" id="IPR003607">
    <property type="entry name" value="HD/PDEase_dom"/>
</dbReference>
<proteinExistence type="predicted"/>
<dbReference type="Proteomes" id="UP001449657">
    <property type="component" value="Chromosome"/>
</dbReference>
<accession>A0ABZ2Z1W7</accession>
<reference evidence="2 3" key="1">
    <citation type="submission" date="2024-03" db="EMBL/GenBank/DDBJ databases">
        <title>Chitinophaga caseinilytica sp. nov., a casein hydrolysing bacterium isolated from forest soil.</title>
        <authorList>
            <person name="Lee D.S."/>
            <person name="Han D.M."/>
            <person name="Baek J.H."/>
            <person name="Choi D.G."/>
            <person name="Jeon J.H."/>
            <person name="Jeon C.O."/>
        </authorList>
    </citation>
    <scope>NUCLEOTIDE SEQUENCE [LARGE SCALE GENOMIC DNA]</scope>
    <source>
        <strain evidence="2 3">KACC 19118</strain>
    </source>
</reference>
<dbReference type="InterPro" id="IPR006674">
    <property type="entry name" value="HD_domain"/>
</dbReference>
<dbReference type="Gene3D" id="1.10.3210.10">
    <property type="entry name" value="Hypothetical protein af1432"/>
    <property type="match status" value="1"/>
</dbReference>
<dbReference type="Pfam" id="PF01966">
    <property type="entry name" value="HD"/>
    <property type="match status" value="1"/>
</dbReference>
<evidence type="ECO:0000313" key="3">
    <source>
        <dbReference type="Proteomes" id="UP001449657"/>
    </source>
</evidence>